<dbReference type="EMBL" id="JAACXV010014355">
    <property type="protein sequence ID" value="KAF7268001.1"/>
    <property type="molecule type" value="Genomic_DNA"/>
</dbReference>
<gene>
    <name evidence="2" type="ORF">GWI33_018802</name>
</gene>
<comment type="caution">
    <text evidence="2">The sequence shown here is derived from an EMBL/GenBank/DDBJ whole genome shotgun (WGS) entry which is preliminary data.</text>
</comment>
<feature type="region of interest" description="Disordered" evidence="1">
    <location>
        <begin position="1"/>
        <end position="30"/>
    </location>
</feature>
<protein>
    <submittedName>
        <fullName evidence="2">Uncharacterized protein</fullName>
    </submittedName>
</protein>
<feature type="compositionally biased region" description="Basic and acidic residues" evidence="1">
    <location>
        <begin position="1"/>
        <end position="10"/>
    </location>
</feature>
<evidence type="ECO:0000313" key="2">
    <source>
        <dbReference type="EMBL" id="KAF7268001.1"/>
    </source>
</evidence>
<proteinExistence type="predicted"/>
<dbReference type="Proteomes" id="UP000625711">
    <property type="component" value="Unassembled WGS sequence"/>
</dbReference>
<sequence>MSTEDGKKGDNLTVLDRFPHGPEETTTPEMLNGLKDVPRRLTEEERERVPRETLFRLGFAGNKDEKRTYNT</sequence>
<name>A0A834M138_RHYFE</name>
<keyword evidence="3" id="KW-1185">Reference proteome</keyword>
<evidence type="ECO:0000313" key="3">
    <source>
        <dbReference type="Proteomes" id="UP000625711"/>
    </source>
</evidence>
<reference evidence="2" key="1">
    <citation type="submission" date="2020-08" db="EMBL/GenBank/DDBJ databases">
        <title>Genome sequencing and assembly of the red palm weevil Rhynchophorus ferrugineus.</title>
        <authorList>
            <person name="Dias G.B."/>
            <person name="Bergman C.M."/>
            <person name="Manee M."/>
        </authorList>
    </citation>
    <scope>NUCLEOTIDE SEQUENCE</scope>
    <source>
        <strain evidence="2">AA-2017</strain>
        <tissue evidence="2">Whole larva</tissue>
    </source>
</reference>
<evidence type="ECO:0000256" key="1">
    <source>
        <dbReference type="SAM" id="MobiDB-lite"/>
    </source>
</evidence>
<accession>A0A834M138</accession>
<organism evidence="2 3">
    <name type="scientific">Rhynchophorus ferrugineus</name>
    <name type="common">Red palm weevil</name>
    <name type="synonym">Curculio ferrugineus</name>
    <dbReference type="NCBI Taxonomy" id="354439"/>
    <lineage>
        <taxon>Eukaryota</taxon>
        <taxon>Metazoa</taxon>
        <taxon>Ecdysozoa</taxon>
        <taxon>Arthropoda</taxon>
        <taxon>Hexapoda</taxon>
        <taxon>Insecta</taxon>
        <taxon>Pterygota</taxon>
        <taxon>Neoptera</taxon>
        <taxon>Endopterygota</taxon>
        <taxon>Coleoptera</taxon>
        <taxon>Polyphaga</taxon>
        <taxon>Cucujiformia</taxon>
        <taxon>Curculionidae</taxon>
        <taxon>Dryophthorinae</taxon>
        <taxon>Rhynchophorus</taxon>
    </lineage>
</organism>
<dbReference type="AlphaFoldDB" id="A0A834M138"/>